<dbReference type="GO" id="GO:0000160">
    <property type="term" value="P:phosphorelay signal transduction system"/>
    <property type="evidence" value="ECO:0007669"/>
    <property type="project" value="InterPro"/>
</dbReference>
<keyword evidence="1" id="KW-0378">Hydrolase</keyword>
<dbReference type="SMART" id="SM00448">
    <property type="entry name" value="REC"/>
    <property type="match status" value="1"/>
</dbReference>
<keyword evidence="6" id="KW-1185">Reference proteome</keyword>
<dbReference type="SMART" id="SM00331">
    <property type="entry name" value="PP2C_SIG"/>
    <property type="match status" value="1"/>
</dbReference>
<dbReference type="SUPFAM" id="SSF55781">
    <property type="entry name" value="GAF domain-like"/>
    <property type="match status" value="1"/>
</dbReference>
<dbReference type="Pfam" id="PF07228">
    <property type="entry name" value="SpoIIE"/>
    <property type="match status" value="1"/>
</dbReference>
<comment type="caution">
    <text evidence="5">The sequence shown here is derived from an EMBL/GenBank/DDBJ whole genome shotgun (WGS) entry which is preliminary data.</text>
</comment>
<name>A0A941EAP9_9ACTN</name>
<keyword evidence="2" id="KW-0597">Phosphoprotein</keyword>
<evidence type="ECO:0000256" key="2">
    <source>
        <dbReference type="PROSITE-ProRule" id="PRU00169"/>
    </source>
</evidence>
<feature type="compositionally biased region" description="Basic and acidic residues" evidence="3">
    <location>
        <begin position="537"/>
        <end position="551"/>
    </location>
</feature>
<dbReference type="GO" id="GO:0016791">
    <property type="term" value="F:phosphatase activity"/>
    <property type="evidence" value="ECO:0007669"/>
    <property type="project" value="TreeGrafter"/>
</dbReference>
<dbReference type="PANTHER" id="PTHR43156:SF2">
    <property type="entry name" value="STAGE II SPORULATION PROTEIN E"/>
    <property type="match status" value="1"/>
</dbReference>
<evidence type="ECO:0000259" key="4">
    <source>
        <dbReference type="PROSITE" id="PS50110"/>
    </source>
</evidence>
<sequence length="551" mass="59388">MTGRAAAEAESGLVLIVDDNAANRYLLSQWLRRAGHEVVEAVDGADALDKLSRLNAVPEVALLDIVLPDMTGFELCRRLKAAPRTDEIPVIHISATAVSVADRTQGLDGGADAYLTEPVDRDELLATITAVLRYTRARRRVQRLADRLLLLNRATLDLYRATDFERFARAAVDGTRAVLGAQSASVYLSLAGRPVRTYQLHENAPVVSEPLSTEVLERIARTVLGAGSGARIAFIPQREWRTLVSGPVLRGDVLVAAVRARAERPPVCVAIAADQAPPNDDKTLLIQIAQACALALESLRNYAEEHALALELQRSFLPSRLAASEGIRLAVRYVPASTQAEIGGDFYEAIETRRGLLLAIGDVVGHSLQAAILMGEVRHALRAYAIEGHAPEVILDLLDNVLAHGRSELTTVTLCLVLVESGRRRLRIANAGHIPPLLASRAGTRFVAEHGRLLGLGGGRFEATVVDLPEPTRLVLCTDGLVEVRHVSITKNLAAYEEAVRGGPEDLEALCDAVLAEFGRGKDDDIALLAADLIPEPPRDERSPSGRSSPD</sequence>
<dbReference type="SUPFAM" id="SSF81606">
    <property type="entry name" value="PP2C-like"/>
    <property type="match status" value="1"/>
</dbReference>
<dbReference type="AlphaFoldDB" id="A0A941EAP9"/>
<dbReference type="InterPro" id="IPR036457">
    <property type="entry name" value="PPM-type-like_dom_sf"/>
</dbReference>
<feature type="modified residue" description="4-aspartylphosphate" evidence="2">
    <location>
        <position position="64"/>
    </location>
</feature>
<dbReference type="Gene3D" id="3.60.40.10">
    <property type="entry name" value="PPM-type phosphatase domain"/>
    <property type="match status" value="1"/>
</dbReference>
<dbReference type="InterPro" id="IPR001789">
    <property type="entry name" value="Sig_transdc_resp-reg_receiver"/>
</dbReference>
<reference evidence="5" key="1">
    <citation type="submission" date="2021-04" db="EMBL/GenBank/DDBJ databases">
        <title>Genome based classification of Actinospica acidithermotolerans sp. nov., an actinobacterium isolated from an Indonesian hot spring.</title>
        <authorList>
            <person name="Kusuma A.B."/>
            <person name="Putra K.E."/>
            <person name="Nafisah S."/>
            <person name="Loh J."/>
            <person name="Nouioui I."/>
            <person name="Goodfellow M."/>
        </authorList>
    </citation>
    <scope>NUCLEOTIDE SEQUENCE</scope>
    <source>
        <strain evidence="5">MGRD01-02</strain>
    </source>
</reference>
<dbReference type="PANTHER" id="PTHR43156">
    <property type="entry name" value="STAGE II SPORULATION PROTEIN E-RELATED"/>
    <property type="match status" value="1"/>
</dbReference>
<dbReference type="Proteomes" id="UP000676325">
    <property type="component" value="Unassembled WGS sequence"/>
</dbReference>
<feature type="region of interest" description="Disordered" evidence="3">
    <location>
        <begin position="532"/>
        <end position="551"/>
    </location>
</feature>
<dbReference type="InterPro" id="IPR052016">
    <property type="entry name" value="Bact_Sigma-Reg"/>
</dbReference>
<dbReference type="EMBL" id="JAGSOH010000007">
    <property type="protein sequence ID" value="MBR7825594.1"/>
    <property type="molecule type" value="Genomic_DNA"/>
</dbReference>
<gene>
    <name evidence="5" type="ORF">KDK95_04695</name>
</gene>
<evidence type="ECO:0000313" key="6">
    <source>
        <dbReference type="Proteomes" id="UP000676325"/>
    </source>
</evidence>
<dbReference type="PROSITE" id="PS50110">
    <property type="entry name" value="RESPONSE_REGULATORY"/>
    <property type="match status" value="1"/>
</dbReference>
<evidence type="ECO:0000313" key="5">
    <source>
        <dbReference type="EMBL" id="MBR7825594.1"/>
    </source>
</evidence>
<protein>
    <submittedName>
        <fullName evidence="5">Fused response regulator/phosphatase</fullName>
    </submittedName>
</protein>
<dbReference type="SUPFAM" id="SSF52172">
    <property type="entry name" value="CheY-like"/>
    <property type="match status" value="1"/>
</dbReference>
<dbReference type="InterPro" id="IPR011006">
    <property type="entry name" value="CheY-like_superfamily"/>
</dbReference>
<proteinExistence type="predicted"/>
<dbReference type="Pfam" id="PF00072">
    <property type="entry name" value="Response_reg"/>
    <property type="match status" value="1"/>
</dbReference>
<evidence type="ECO:0000256" key="3">
    <source>
        <dbReference type="SAM" id="MobiDB-lite"/>
    </source>
</evidence>
<evidence type="ECO:0000256" key="1">
    <source>
        <dbReference type="ARBA" id="ARBA00022801"/>
    </source>
</evidence>
<organism evidence="5 6">
    <name type="scientific">Actinospica acidithermotolerans</name>
    <dbReference type="NCBI Taxonomy" id="2828514"/>
    <lineage>
        <taxon>Bacteria</taxon>
        <taxon>Bacillati</taxon>
        <taxon>Actinomycetota</taxon>
        <taxon>Actinomycetes</taxon>
        <taxon>Catenulisporales</taxon>
        <taxon>Actinospicaceae</taxon>
        <taxon>Actinospica</taxon>
    </lineage>
</organism>
<feature type="domain" description="Response regulatory" evidence="4">
    <location>
        <begin position="13"/>
        <end position="132"/>
    </location>
</feature>
<accession>A0A941EAP9</accession>
<dbReference type="InterPro" id="IPR001932">
    <property type="entry name" value="PPM-type_phosphatase-like_dom"/>
</dbReference>
<dbReference type="Gene3D" id="3.40.50.2300">
    <property type="match status" value="1"/>
</dbReference>
<dbReference type="RefSeq" id="WP_212516748.1">
    <property type="nucleotide sequence ID" value="NZ_JAGSOH010000007.1"/>
</dbReference>